<dbReference type="Gene3D" id="3.10.620.30">
    <property type="match status" value="1"/>
</dbReference>
<dbReference type="Proteomes" id="UP001152485">
    <property type="component" value="Unassembled WGS sequence"/>
</dbReference>
<sequence>MKEYLSPTPLLNFTHPAIQKLLKTQQWQHLSTFDALKSIYDFVKDKVKFGYSSNDTLSASHVLKMGYGQCNTKGTLLMALLRAVNIPCRLQGFTISNNLKKGVIPNWILWLAPKAIIHSWVEVYINEQWLELEGYIIDRYYLSAVQTRFKNHTGPFVGYGIATPCIQSPDNEFNGGNTYIQRDSIIKSLGYFNDPDSFHPLFSNLTGIKKCLYKYLLRHIINLNIKRLRRPV</sequence>
<dbReference type="RefSeq" id="WP_261593172.1">
    <property type="nucleotide sequence ID" value="NZ_CAMAPD010000008.1"/>
</dbReference>
<name>A0ABM9GI44_9GAMM</name>
<evidence type="ECO:0000313" key="3">
    <source>
        <dbReference type="Proteomes" id="UP001152485"/>
    </source>
</evidence>
<evidence type="ECO:0000313" key="2">
    <source>
        <dbReference type="EMBL" id="CAH9059132.1"/>
    </source>
</evidence>
<dbReference type="SUPFAM" id="SSF54001">
    <property type="entry name" value="Cysteine proteinases"/>
    <property type="match status" value="1"/>
</dbReference>
<comment type="caution">
    <text evidence="2">The sequence shown here is derived from an EMBL/GenBank/DDBJ whole genome shotgun (WGS) entry which is preliminary data.</text>
</comment>
<gene>
    <name evidence="2" type="ORF">PSECIP111951_02012</name>
</gene>
<dbReference type="Pfam" id="PF01841">
    <property type="entry name" value="Transglut_core"/>
    <property type="match status" value="1"/>
</dbReference>
<dbReference type="InterPro" id="IPR038765">
    <property type="entry name" value="Papain-like_cys_pep_sf"/>
</dbReference>
<dbReference type="InterPro" id="IPR002931">
    <property type="entry name" value="Transglutaminase-like"/>
</dbReference>
<reference evidence="2 3" key="1">
    <citation type="submission" date="2022-07" db="EMBL/GenBank/DDBJ databases">
        <authorList>
            <person name="Criscuolo A."/>
        </authorList>
    </citation>
    <scope>NUCLEOTIDE SEQUENCE [LARGE SCALE GENOMIC DNA]</scope>
    <source>
        <strain evidence="3">CIP 111951</strain>
    </source>
</reference>
<dbReference type="PANTHER" id="PTHR33490">
    <property type="entry name" value="BLR5614 PROTEIN-RELATED"/>
    <property type="match status" value="1"/>
</dbReference>
<proteinExistence type="predicted"/>
<organism evidence="2 3">
    <name type="scientific">Pseudoalteromonas holothuriae</name>
    <dbReference type="NCBI Taxonomy" id="2963714"/>
    <lineage>
        <taxon>Bacteria</taxon>
        <taxon>Pseudomonadati</taxon>
        <taxon>Pseudomonadota</taxon>
        <taxon>Gammaproteobacteria</taxon>
        <taxon>Alteromonadales</taxon>
        <taxon>Pseudoalteromonadaceae</taxon>
        <taxon>Pseudoalteromonas</taxon>
    </lineage>
</organism>
<evidence type="ECO:0000259" key="1">
    <source>
        <dbReference type="Pfam" id="PF01841"/>
    </source>
</evidence>
<accession>A0ABM9GI44</accession>
<protein>
    <recommendedName>
        <fullName evidence="1">Transglutaminase-like domain-containing protein</fullName>
    </recommendedName>
</protein>
<dbReference type="EMBL" id="CAMAPD010000008">
    <property type="protein sequence ID" value="CAH9059132.1"/>
    <property type="molecule type" value="Genomic_DNA"/>
</dbReference>
<feature type="domain" description="Transglutaminase-like" evidence="1">
    <location>
        <begin position="31"/>
        <end position="132"/>
    </location>
</feature>